<comment type="caution">
    <text evidence="2">The sequence shown here is derived from an EMBL/GenBank/DDBJ whole genome shotgun (WGS) entry which is preliminary data.</text>
</comment>
<evidence type="ECO:0000313" key="2">
    <source>
        <dbReference type="EMBL" id="GAA1672757.1"/>
    </source>
</evidence>
<dbReference type="InterPro" id="IPR000600">
    <property type="entry name" value="ROK"/>
</dbReference>
<dbReference type="SUPFAM" id="SSF53067">
    <property type="entry name" value="Actin-like ATPase domain"/>
    <property type="match status" value="1"/>
</dbReference>
<dbReference type="Gene3D" id="3.30.420.40">
    <property type="match status" value="2"/>
</dbReference>
<dbReference type="RefSeq" id="WP_344309594.1">
    <property type="nucleotide sequence ID" value="NZ_BAAANY010000008.1"/>
</dbReference>
<dbReference type="PANTHER" id="PTHR18964:SF169">
    <property type="entry name" value="N-ACETYLMANNOSAMINE KINASE"/>
    <property type="match status" value="1"/>
</dbReference>
<organism evidence="2 3">
    <name type="scientific">Fodinicola feengrottensis</name>
    <dbReference type="NCBI Taxonomy" id="435914"/>
    <lineage>
        <taxon>Bacteria</taxon>
        <taxon>Bacillati</taxon>
        <taxon>Actinomycetota</taxon>
        <taxon>Actinomycetes</taxon>
        <taxon>Mycobacteriales</taxon>
        <taxon>Fodinicola</taxon>
    </lineage>
</organism>
<dbReference type="Pfam" id="PF00480">
    <property type="entry name" value="ROK"/>
    <property type="match status" value="1"/>
</dbReference>
<reference evidence="2 3" key="1">
    <citation type="journal article" date="2019" name="Int. J. Syst. Evol. Microbiol.">
        <title>The Global Catalogue of Microorganisms (GCM) 10K type strain sequencing project: providing services to taxonomists for standard genome sequencing and annotation.</title>
        <authorList>
            <consortium name="The Broad Institute Genomics Platform"/>
            <consortium name="The Broad Institute Genome Sequencing Center for Infectious Disease"/>
            <person name="Wu L."/>
            <person name="Ma J."/>
        </authorList>
    </citation>
    <scope>NUCLEOTIDE SEQUENCE [LARGE SCALE GENOMIC DNA]</scope>
    <source>
        <strain evidence="2 3">JCM 14718</strain>
    </source>
</reference>
<evidence type="ECO:0000256" key="1">
    <source>
        <dbReference type="ARBA" id="ARBA00006479"/>
    </source>
</evidence>
<dbReference type="Proteomes" id="UP001500618">
    <property type="component" value="Unassembled WGS sequence"/>
</dbReference>
<comment type="similarity">
    <text evidence="1">Belongs to the ROK (NagC/XylR) family.</text>
</comment>
<dbReference type="InterPro" id="IPR043129">
    <property type="entry name" value="ATPase_NBD"/>
</dbReference>
<protein>
    <submittedName>
        <fullName evidence="2">ROK family protein</fullName>
    </submittedName>
</protein>
<dbReference type="EMBL" id="BAAANY010000008">
    <property type="protein sequence ID" value="GAA1672757.1"/>
    <property type="molecule type" value="Genomic_DNA"/>
</dbReference>
<evidence type="ECO:0000313" key="3">
    <source>
        <dbReference type="Proteomes" id="UP001500618"/>
    </source>
</evidence>
<dbReference type="PANTHER" id="PTHR18964">
    <property type="entry name" value="ROK (REPRESSOR, ORF, KINASE) FAMILY"/>
    <property type="match status" value="1"/>
</dbReference>
<proteinExistence type="inferred from homology"/>
<sequence length="314" mass="32181">MNSLPALEIGGSHVTAALVDPATGGINRRARRPLIADATARELLATIAEAASEIATAGAVWGAAVPGPFDYDTGIGRFHGVGKFTALNGVDVGAELLARITPAPNAIRFLNDAAAFGLGEWKWGAAAGHTRAVGITLGTGIGSSFLDAGHPVTTAGKVPPEGRVDLLSINGVPLEDVVSARALVAAYRTAGGKATNAADVMARADAGDHRAKSVVERSYHLLGTTLGPWLQLFEATIVVLGGGISTAWDQVSTPLQHGIAATSTAKLALIRTQDTEGAALRGAASWIISSQAAQVEAEEAVSAATWGQRRSLYR</sequence>
<gene>
    <name evidence="2" type="ORF">GCM10009765_22600</name>
</gene>
<keyword evidence="3" id="KW-1185">Reference proteome</keyword>
<accession>A0ABN2GKG1</accession>
<name>A0ABN2GKG1_9ACTN</name>